<keyword evidence="1" id="KW-1133">Transmembrane helix</keyword>
<dbReference type="Proteomes" id="UP001151760">
    <property type="component" value="Unassembled WGS sequence"/>
</dbReference>
<feature type="transmembrane region" description="Helical" evidence="1">
    <location>
        <begin position="46"/>
        <end position="65"/>
    </location>
</feature>
<evidence type="ECO:0000256" key="1">
    <source>
        <dbReference type="SAM" id="Phobius"/>
    </source>
</evidence>
<name>A0ABQ5H4A7_9ASTR</name>
<keyword evidence="1" id="KW-0812">Transmembrane</keyword>
<feature type="transmembrane region" description="Helical" evidence="1">
    <location>
        <begin position="129"/>
        <end position="155"/>
    </location>
</feature>
<accession>A0ABQ5H4A7</accession>
<reference evidence="2" key="2">
    <citation type="submission" date="2022-01" db="EMBL/GenBank/DDBJ databases">
        <authorList>
            <person name="Yamashiro T."/>
            <person name="Shiraishi A."/>
            <person name="Satake H."/>
            <person name="Nakayama K."/>
        </authorList>
    </citation>
    <scope>NUCLEOTIDE SEQUENCE</scope>
</reference>
<dbReference type="EMBL" id="BQNB010019155">
    <property type="protein sequence ID" value="GJT82304.1"/>
    <property type="molecule type" value="Genomic_DNA"/>
</dbReference>
<reference evidence="2" key="1">
    <citation type="journal article" date="2022" name="Int. J. Mol. Sci.">
        <title>Draft Genome of Tanacetum Coccineum: Genomic Comparison of Closely Related Tanacetum-Family Plants.</title>
        <authorList>
            <person name="Yamashiro T."/>
            <person name="Shiraishi A."/>
            <person name="Nakayama K."/>
            <person name="Satake H."/>
        </authorList>
    </citation>
    <scope>NUCLEOTIDE SEQUENCE</scope>
</reference>
<comment type="caution">
    <text evidence="2">The sequence shown here is derived from an EMBL/GenBank/DDBJ whole genome shotgun (WGS) entry which is preliminary data.</text>
</comment>
<evidence type="ECO:0000313" key="2">
    <source>
        <dbReference type="EMBL" id="GJT82304.1"/>
    </source>
</evidence>
<sequence>MSLNNDLRGYNGLQNWYQSHGAHDLRSTRCFGVASIKEKRKFVHNLLLLVYFNTAANGIDVWFLVKRRISRHQHVLIDKETAVEILVLLDLKGRISTAGYEVSTASFILSTCMSTSIASSYISTASCMFILPMAVNTASLIFEVLSFLLMGKILAVTTVDLTKFVLRKVNTANRRSFLLSIEDVVTKKIVYQLFDGEVELFGGEHGSPVPYEGILFGAILLMIPVIPEVLIVHADPLVLHKKNVGQFQSSHLPGFPLPLLLPHPGLVDVQRLLSDPVRLSLSVDLTAPILTGRDKLLTARKRVGPIPARRLAKRLLSHHSSEHHLFTRLIFFYSPSEHSLSDIHHQTTPMLIHLHHRDLFIDHLPGLHDVVRHLDVVGLHHCLPLTPPTTSESSLGLSSERVGVKMYLLGGAIDGSKANGIIRDPKLELESSRFTFDLVPLSYESVDVVVGEN</sequence>
<proteinExistence type="predicted"/>
<keyword evidence="3" id="KW-1185">Reference proteome</keyword>
<keyword evidence="1" id="KW-0472">Membrane</keyword>
<organism evidence="2 3">
    <name type="scientific">Tanacetum coccineum</name>
    <dbReference type="NCBI Taxonomy" id="301880"/>
    <lineage>
        <taxon>Eukaryota</taxon>
        <taxon>Viridiplantae</taxon>
        <taxon>Streptophyta</taxon>
        <taxon>Embryophyta</taxon>
        <taxon>Tracheophyta</taxon>
        <taxon>Spermatophyta</taxon>
        <taxon>Magnoliopsida</taxon>
        <taxon>eudicotyledons</taxon>
        <taxon>Gunneridae</taxon>
        <taxon>Pentapetalae</taxon>
        <taxon>asterids</taxon>
        <taxon>campanulids</taxon>
        <taxon>Asterales</taxon>
        <taxon>Asteraceae</taxon>
        <taxon>Asteroideae</taxon>
        <taxon>Anthemideae</taxon>
        <taxon>Anthemidinae</taxon>
        <taxon>Tanacetum</taxon>
    </lineage>
</organism>
<gene>
    <name evidence="2" type="ORF">Tco_1056646</name>
</gene>
<evidence type="ECO:0000313" key="3">
    <source>
        <dbReference type="Proteomes" id="UP001151760"/>
    </source>
</evidence>
<protein>
    <submittedName>
        <fullName evidence="2">Uncharacterized protein</fullName>
    </submittedName>
</protein>